<dbReference type="Pfam" id="PF00578">
    <property type="entry name" value="AhpC-TSA"/>
    <property type="match status" value="1"/>
</dbReference>
<evidence type="ECO:0000256" key="5">
    <source>
        <dbReference type="SAM" id="SignalP"/>
    </source>
</evidence>
<reference evidence="7 8" key="1">
    <citation type="submission" date="2017-12" db="EMBL/GenBank/DDBJ databases">
        <title>Genomic Encyclopedia of Type Strains, Phase III (KMG-III): the genomes of soil and plant-associated and newly described type strains.</title>
        <authorList>
            <person name="Whitman W."/>
        </authorList>
    </citation>
    <scope>NUCLEOTIDE SEQUENCE [LARGE SCALE GENOMIC DNA]</scope>
    <source>
        <strain evidence="7 8">LP43</strain>
    </source>
</reference>
<dbReference type="PANTHER" id="PTHR42852:SF6">
    <property type="entry name" value="THIOL:DISULFIDE INTERCHANGE PROTEIN DSBE"/>
    <property type="match status" value="1"/>
</dbReference>
<keyword evidence="3" id="KW-1015">Disulfide bond</keyword>
<protein>
    <submittedName>
        <fullName evidence="7">Peroxiredoxin</fullName>
    </submittedName>
</protein>
<dbReference type="GO" id="GO:0030313">
    <property type="term" value="C:cell envelope"/>
    <property type="evidence" value="ECO:0007669"/>
    <property type="project" value="UniProtKB-SubCell"/>
</dbReference>
<name>A0A2N3UD36_9BACT</name>
<evidence type="ECO:0000313" key="7">
    <source>
        <dbReference type="EMBL" id="PKV67252.1"/>
    </source>
</evidence>
<dbReference type="RefSeq" id="WP_245869075.1">
    <property type="nucleotide sequence ID" value="NZ_PJMU01000002.1"/>
</dbReference>
<feature type="chain" id="PRO_5014788204" evidence="5">
    <location>
        <begin position="21"/>
        <end position="471"/>
    </location>
</feature>
<proteinExistence type="predicted"/>
<dbReference type="EMBL" id="PJMU01000002">
    <property type="protein sequence ID" value="PKV67252.1"/>
    <property type="molecule type" value="Genomic_DNA"/>
</dbReference>
<dbReference type="InterPro" id="IPR050553">
    <property type="entry name" value="Thioredoxin_ResA/DsbE_sf"/>
</dbReference>
<dbReference type="GO" id="GO:0017004">
    <property type="term" value="P:cytochrome complex assembly"/>
    <property type="evidence" value="ECO:0007669"/>
    <property type="project" value="UniProtKB-KW"/>
</dbReference>
<comment type="caution">
    <text evidence="7">The sequence shown here is derived from an EMBL/GenBank/DDBJ whole genome shotgun (WGS) entry which is preliminary data.</text>
</comment>
<dbReference type="Gene3D" id="3.40.30.10">
    <property type="entry name" value="Glutaredoxin"/>
    <property type="match status" value="1"/>
</dbReference>
<evidence type="ECO:0000313" key="8">
    <source>
        <dbReference type="Proteomes" id="UP000233782"/>
    </source>
</evidence>
<comment type="subcellular location">
    <subcellularLocation>
        <location evidence="1">Cell envelope</location>
    </subcellularLocation>
</comment>
<evidence type="ECO:0000256" key="3">
    <source>
        <dbReference type="ARBA" id="ARBA00023157"/>
    </source>
</evidence>
<keyword evidence="4" id="KW-0676">Redox-active center</keyword>
<keyword evidence="8" id="KW-1185">Reference proteome</keyword>
<dbReference type="SUPFAM" id="SSF52833">
    <property type="entry name" value="Thioredoxin-like"/>
    <property type="match status" value="1"/>
</dbReference>
<organism evidence="7 8">
    <name type="scientific">Pontibacter ramchanderi</name>
    <dbReference type="NCBI Taxonomy" id="1179743"/>
    <lineage>
        <taxon>Bacteria</taxon>
        <taxon>Pseudomonadati</taxon>
        <taxon>Bacteroidota</taxon>
        <taxon>Cytophagia</taxon>
        <taxon>Cytophagales</taxon>
        <taxon>Hymenobacteraceae</taxon>
        <taxon>Pontibacter</taxon>
    </lineage>
</organism>
<dbReference type="CDD" id="cd02966">
    <property type="entry name" value="TlpA_like_family"/>
    <property type="match status" value="1"/>
</dbReference>
<feature type="signal peptide" evidence="5">
    <location>
        <begin position="1"/>
        <end position="20"/>
    </location>
</feature>
<gene>
    <name evidence="7" type="ORF">BD749_2394</name>
</gene>
<feature type="domain" description="Thioredoxin" evidence="6">
    <location>
        <begin position="324"/>
        <end position="468"/>
    </location>
</feature>
<keyword evidence="2" id="KW-0201">Cytochrome c-type biogenesis</keyword>
<dbReference type="InterPro" id="IPR000866">
    <property type="entry name" value="AhpC/TSA"/>
</dbReference>
<accession>A0A2N3UD36</accession>
<evidence type="ECO:0000256" key="2">
    <source>
        <dbReference type="ARBA" id="ARBA00022748"/>
    </source>
</evidence>
<dbReference type="AlphaFoldDB" id="A0A2N3UD36"/>
<dbReference type="Proteomes" id="UP000233782">
    <property type="component" value="Unassembled WGS sequence"/>
</dbReference>
<dbReference type="InterPro" id="IPR013766">
    <property type="entry name" value="Thioredoxin_domain"/>
</dbReference>
<dbReference type="GO" id="GO:0016209">
    <property type="term" value="F:antioxidant activity"/>
    <property type="evidence" value="ECO:0007669"/>
    <property type="project" value="InterPro"/>
</dbReference>
<dbReference type="GO" id="GO:0016491">
    <property type="term" value="F:oxidoreductase activity"/>
    <property type="evidence" value="ECO:0007669"/>
    <property type="project" value="InterPro"/>
</dbReference>
<evidence type="ECO:0000259" key="6">
    <source>
        <dbReference type="PROSITE" id="PS51352"/>
    </source>
</evidence>
<sequence length="471" mass="53949">MKRMLTLLLAYLLATHFLLAQSVVTVTGKVQKGQEDDIFIASLPSLLFPEEQRTFAQVNKGRFKLELPVDAPVTVELVYGNESVPLYLEPGFELQVSFTGGKMLKSLKYSGKGANENNYLALHTYRFDEEEDYQTLPDNVRLSEKEFLKFLEYRKEDQLAIFEKKIEARPVSDHFRQLILAEIDYSYANDRLTFFDMREQMRLPVQLSPSAGYFDFLDDLEMEQPASLEAISFPTFLRNYVKFIGKQAKLETSDIHYYRKVYDEVSYTLQDQARLMAQAYLIRQSLQQGNVLHLPAMLQDFSQNKGIADVHATLLRQYESHPGLGIGSAAPDFSLQDINGQLVNLSDFKGKIVYLGFWRTDCGLCMVEQPHAQELARKLQPHDVVLINIGVDENEQAWRNVVQSRGLGGVQLYLKGQGHELARRYGLKDVPAYFLIGEDGTILSTKPRRPIDREAEKEILQHVMSNRASRR</sequence>
<keyword evidence="5" id="KW-0732">Signal</keyword>
<dbReference type="InterPro" id="IPR036249">
    <property type="entry name" value="Thioredoxin-like_sf"/>
</dbReference>
<dbReference type="PANTHER" id="PTHR42852">
    <property type="entry name" value="THIOL:DISULFIDE INTERCHANGE PROTEIN DSBE"/>
    <property type="match status" value="1"/>
</dbReference>
<evidence type="ECO:0000256" key="1">
    <source>
        <dbReference type="ARBA" id="ARBA00004196"/>
    </source>
</evidence>
<evidence type="ECO:0000256" key="4">
    <source>
        <dbReference type="ARBA" id="ARBA00023284"/>
    </source>
</evidence>
<dbReference type="PROSITE" id="PS51352">
    <property type="entry name" value="THIOREDOXIN_2"/>
    <property type="match status" value="1"/>
</dbReference>